<evidence type="ECO:0000313" key="1">
    <source>
        <dbReference type="EMBL" id="MCD9637645.1"/>
    </source>
</evidence>
<reference evidence="1 2" key="1">
    <citation type="journal article" date="2021" name="BMC Genomics">
        <title>Datura genome reveals duplications of psychoactive alkaloid biosynthetic genes and high mutation rate following tissue culture.</title>
        <authorList>
            <person name="Rajewski A."/>
            <person name="Carter-House D."/>
            <person name="Stajich J."/>
            <person name="Litt A."/>
        </authorList>
    </citation>
    <scope>NUCLEOTIDE SEQUENCE [LARGE SCALE GENOMIC DNA]</scope>
    <source>
        <strain evidence="1">AR-01</strain>
    </source>
</reference>
<feature type="non-terminal residue" evidence="1">
    <location>
        <position position="57"/>
    </location>
</feature>
<name>A0ABS8UU55_DATST</name>
<comment type="caution">
    <text evidence="1">The sequence shown here is derived from an EMBL/GenBank/DDBJ whole genome shotgun (WGS) entry which is preliminary data.</text>
</comment>
<dbReference type="Proteomes" id="UP000823775">
    <property type="component" value="Unassembled WGS sequence"/>
</dbReference>
<sequence>MGDRCSELITTVARSLQRSEARRSGLGKLPRFTPLFKAQPFENLERIPKSKAVFPSL</sequence>
<gene>
    <name evidence="1" type="ORF">HAX54_021047</name>
</gene>
<accession>A0ABS8UU55</accession>
<proteinExistence type="predicted"/>
<keyword evidence="2" id="KW-1185">Reference proteome</keyword>
<evidence type="ECO:0000313" key="2">
    <source>
        <dbReference type="Proteomes" id="UP000823775"/>
    </source>
</evidence>
<organism evidence="1 2">
    <name type="scientific">Datura stramonium</name>
    <name type="common">Jimsonweed</name>
    <name type="synonym">Common thornapple</name>
    <dbReference type="NCBI Taxonomy" id="4076"/>
    <lineage>
        <taxon>Eukaryota</taxon>
        <taxon>Viridiplantae</taxon>
        <taxon>Streptophyta</taxon>
        <taxon>Embryophyta</taxon>
        <taxon>Tracheophyta</taxon>
        <taxon>Spermatophyta</taxon>
        <taxon>Magnoliopsida</taxon>
        <taxon>eudicotyledons</taxon>
        <taxon>Gunneridae</taxon>
        <taxon>Pentapetalae</taxon>
        <taxon>asterids</taxon>
        <taxon>lamiids</taxon>
        <taxon>Solanales</taxon>
        <taxon>Solanaceae</taxon>
        <taxon>Solanoideae</taxon>
        <taxon>Datureae</taxon>
        <taxon>Datura</taxon>
    </lineage>
</organism>
<dbReference type="EMBL" id="JACEIK010002525">
    <property type="protein sequence ID" value="MCD9637645.1"/>
    <property type="molecule type" value="Genomic_DNA"/>
</dbReference>
<protein>
    <submittedName>
        <fullName evidence="1">Uncharacterized protein</fullName>
    </submittedName>
</protein>